<feature type="compositionally biased region" description="Polar residues" evidence="1">
    <location>
        <begin position="1"/>
        <end position="28"/>
    </location>
</feature>
<dbReference type="RefSeq" id="WP_201676825.1">
    <property type="nucleotide sequence ID" value="NZ_JAEQNE010000007.1"/>
</dbReference>
<gene>
    <name evidence="2" type="ORF">JJ685_23685</name>
</gene>
<keyword evidence="3" id="KW-1185">Reference proteome</keyword>
<reference evidence="2 3" key="1">
    <citation type="journal article" date="2017" name="Int. J. Syst. Evol. Microbiol.">
        <title>Ramlibacter monticola sp. nov., isolated from forest soil.</title>
        <authorList>
            <person name="Chaudhary D.K."/>
            <person name="Kim J."/>
        </authorList>
    </citation>
    <scope>NUCLEOTIDE SEQUENCE [LARGE SCALE GENOMIC DNA]</scope>
    <source>
        <strain evidence="2 3">KACC 19175</strain>
    </source>
</reference>
<proteinExistence type="predicted"/>
<organism evidence="2 3">
    <name type="scientific">Ramlibacter monticola</name>
    <dbReference type="NCBI Taxonomy" id="1926872"/>
    <lineage>
        <taxon>Bacteria</taxon>
        <taxon>Pseudomonadati</taxon>
        <taxon>Pseudomonadota</taxon>
        <taxon>Betaproteobacteria</taxon>
        <taxon>Burkholderiales</taxon>
        <taxon>Comamonadaceae</taxon>
        <taxon>Ramlibacter</taxon>
    </lineage>
</organism>
<evidence type="ECO:0000313" key="3">
    <source>
        <dbReference type="Proteomes" id="UP000599109"/>
    </source>
</evidence>
<dbReference type="AlphaFoldDB" id="A0A936Z613"/>
<comment type="caution">
    <text evidence="2">The sequence shown here is derived from an EMBL/GenBank/DDBJ whole genome shotgun (WGS) entry which is preliminary data.</text>
</comment>
<evidence type="ECO:0000256" key="1">
    <source>
        <dbReference type="SAM" id="MobiDB-lite"/>
    </source>
</evidence>
<dbReference type="Proteomes" id="UP000599109">
    <property type="component" value="Unassembled WGS sequence"/>
</dbReference>
<accession>A0A936Z613</accession>
<dbReference type="EMBL" id="JAEQNE010000007">
    <property type="protein sequence ID" value="MBL0394162.1"/>
    <property type="molecule type" value="Genomic_DNA"/>
</dbReference>
<protein>
    <submittedName>
        <fullName evidence="2">Uncharacterized protein</fullName>
    </submittedName>
</protein>
<evidence type="ECO:0000313" key="2">
    <source>
        <dbReference type="EMBL" id="MBL0394162.1"/>
    </source>
</evidence>
<feature type="region of interest" description="Disordered" evidence="1">
    <location>
        <begin position="1"/>
        <end position="32"/>
    </location>
</feature>
<sequence length="276" mass="31342">MTTPAQAAGAQLTQQRPTNPNTTCQQKTKLAPTTRARDKEAITLAWLGIFACSTTPQIKKLLAIKADGYLPKLQHDGLVEGRTVGKMNEKIWTLTPRGRESAAQILGWHPYKIRAERVNVSIASHNGKAQDIALDWILTRKGPRVEEIRKLTAYLDMQRTLSVAAPDVVYASEGRYGGVVWLAWEIECNPKADKELTNKVKRLAELQVRHGYCDRLHVEWHIRGGETVLRRYERVWEEACRALRAEMIKDAYPNEPEMKRIKAMAFPTCKTHHLPD</sequence>
<name>A0A936Z613_9BURK</name>